<dbReference type="PROSITE" id="PS50102">
    <property type="entry name" value="RRM"/>
    <property type="match status" value="1"/>
</dbReference>
<proteinExistence type="predicted"/>
<evidence type="ECO:0000313" key="4">
    <source>
        <dbReference type="EMBL" id="EUD65271.1"/>
    </source>
</evidence>
<dbReference type="InterPro" id="IPR000504">
    <property type="entry name" value="RRM_dom"/>
</dbReference>
<dbReference type="SUPFAM" id="SSF54928">
    <property type="entry name" value="RNA-binding domain, RBD"/>
    <property type="match status" value="2"/>
</dbReference>
<keyword evidence="1" id="KW-0694">RNA-binding</keyword>
<organism evidence="4 5">
    <name type="scientific">Plasmodium inui San Antonio 1</name>
    <dbReference type="NCBI Taxonomy" id="1237626"/>
    <lineage>
        <taxon>Eukaryota</taxon>
        <taxon>Sar</taxon>
        <taxon>Alveolata</taxon>
        <taxon>Apicomplexa</taxon>
        <taxon>Aconoidasida</taxon>
        <taxon>Haemosporida</taxon>
        <taxon>Plasmodiidae</taxon>
        <taxon>Plasmodium</taxon>
        <taxon>Plasmodium (Plasmodium)</taxon>
    </lineage>
</organism>
<feature type="region of interest" description="Disordered" evidence="2">
    <location>
        <begin position="805"/>
        <end position="853"/>
    </location>
</feature>
<accession>W7AJ04</accession>
<feature type="compositionally biased region" description="Polar residues" evidence="2">
    <location>
        <begin position="542"/>
        <end position="557"/>
    </location>
</feature>
<dbReference type="EMBL" id="KI965481">
    <property type="protein sequence ID" value="EUD65271.1"/>
    <property type="molecule type" value="Genomic_DNA"/>
</dbReference>
<reference evidence="4 5" key="1">
    <citation type="submission" date="2013-02" db="EMBL/GenBank/DDBJ databases">
        <title>The Genome Sequence of Plasmodium inui San Antonio 1.</title>
        <authorList>
            <consortium name="The Broad Institute Genome Sequencing Platform"/>
            <consortium name="The Broad Institute Genome Sequencing Center for Infectious Disease"/>
            <person name="Neafsey D."/>
            <person name="Cheeseman I."/>
            <person name="Volkman S."/>
            <person name="Adams J."/>
            <person name="Walker B."/>
            <person name="Young S.K."/>
            <person name="Zeng Q."/>
            <person name="Gargeya S."/>
            <person name="Fitzgerald M."/>
            <person name="Haas B."/>
            <person name="Abouelleil A."/>
            <person name="Alvarado L."/>
            <person name="Arachchi H.M."/>
            <person name="Berlin A.M."/>
            <person name="Chapman S.B."/>
            <person name="Dewar J."/>
            <person name="Goldberg J."/>
            <person name="Griggs A."/>
            <person name="Gujja S."/>
            <person name="Hansen M."/>
            <person name="Howarth C."/>
            <person name="Imamovic A."/>
            <person name="Larimer J."/>
            <person name="McCowan C."/>
            <person name="Murphy C."/>
            <person name="Neiman D."/>
            <person name="Pearson M."/>
            <person name="Priest M."/>
            <person name="Roberts A."/>
            <person name="Saif S."/>
            <person name="Shea T."/>
            <person name="Sisk P."/>
            <person name="Sykes S."/>
            <person name="Wortman J."/>
            <person name="Nusbaum C."/>
            <person name="Birren B."/>
        </authorList>
    </citation>
    <scope>NUCLEOTIDE SEQUENCE [LARGE SCALE GENOMIC DNA]</scope>
    <source>
        <strain evidence="4 5">San Antonio 1</strain>
    </source>
</reference>
<evidence type="ECO:0000313" key="5">
    <source>
        <dbReference type="Proteomes" id="UP000030640"/>
    </source>
</evidence>
<sequence>MWFKNIGSKGKEREKNFGGQEDAIDYDEEEEHKRDDAVDEAEDGAMDGIVNGAEDGAMGGNDDNAVEGAHQREDASDEEECPLDDVQINEQIENLIKNMSSDEEEEGEVVEDEIPYDRIETNSELNKEVILLNFYTDMSSHRLTSLMNIFGKVKLSFIDDNEGVHVIFNSVKSSKRAKEYLDHLKIKNRRIQVVYGTYQERGDDPRVDGASAQGEDTLVTGEMRRTPNDAYTTSYPDISGNHKNGKTPVKLYKNRKYYQNTIPTHAQNNEATHFTYNSEVRGMAPHVNSRAYFVPPPSSTNRLNEFVPPSEMPFSQQGKAPINSHLHGHTRGGTPNKHHHNRIHHPDEAALHDMSPLNNAANYVHPPPPPPPRSVTLYSQSFNESGRGGQMESYPHYSHPNNPPGRHPNNIHHPSSYPGGGGPVNRMPNNPLLPPPVKSKKMTANFPNTFSGGYKKNSFEAPPGNPPYVSYSNQHPTSGISLHMKGVPPPPHLIGSSTHAEASTANHPMGGNQPPLLIIPRTRDHPASATMPPYSSGLYRSHASNNQHHGGNTSYGNVASGEDYPHTLYANYEEYTPHGAQRAQPPHIVKSAKLARYSETGRHRRYQNPLFTSEREVNLNGESFEHTPFNEDNPFGISEENQMVDNPTWNERKTKPVLHWDQDASVEMNHLDSVDSFRSTKVFNRYLLVTNIPDHLDNENKVKEHINELFSSEKVPSSCVDVSLFVSIEVDEERFFKNAIKGEEEQEAAIEAAEEAVKQEEGEVVNPEADRAVNEAADEAVKQEEGEVVNPEADEAVTQAADEAVNQGADEAEDNPKGGRRRGAKKAAAPRQRRKRGKAKEEEEQQEQKQEQLEQLDQANEAGAGNEAGAAATAATAADAGAAPGKRYAHLTFRTIKNCLQAKKVLEKNKFRVTFSVPIKANGCLWIGNILKTYFDNTVSVVLTMFAHFGPMKNVKYVWEKSCLFLQYSSVTDAIKARNHMYGLQVSNGIMLNIDFSILGDGEIKQQKISITRKRLLDSLAYDNGEMKGRLESTLRRRNNGFIDSKVMLLLKEGHNHDSHTGDSHIGTDGVRIKRYAPDRSDDYNVRRRPNIDQNHSRSTSLHRRRHRSSAIDSHLTSNSANDKTRGGHGHSRYDNRETRRSSKRKGTTTSYYYHHDYHGYHDDYDHHGRYDRHDQHDHRDHHNHHRHHYDHHRRHKRKRSRNSASDDRGGAAGYSFPGEGGSASQIGKRGPNGNHAEEHTDSDFNSLDGVELNDYNDIQKTVSFYVNQKYKCDFISNFYDGNPELKIYPKLNVETKSDVQNLMNIRNSCIDYSVWQLGPTVKQKKKFVHICEHFSKKKNIPVIIDKNLTIFIVPMKEDYLKDLGVGAKAIDNPDFMYAFVLQTKKA</sequence>
<feature type="region of interest" description="Disordered" evidence="2">
    <location>
        <begin position="1055"/>
        <end position="1151"/>
    </location>
</feature>
<dbReference type="GeneID" id="20039674"/>
<feature type="region of interest" description="Disordered" evidence="2">
    <location>
        <begin position="226"/>
        <end position="247"/>
    </location>
</feature>
<feature type="compositionally biased region" description="Basic and acidic residues" evidence="2">
    <location>
        <begin position="1076"/>
        <end position="1086"/>
    </location>
</feature>
<protein>
    <recommendedName>
        <fullName evidence="3">RRM domain-containing protein</fullName>
    </recommendedName>
</protein>
<dbReference type="SMART" id="SM00360">
    <property type="entry name" value="RRM"/>
    <property type="match status" value="2"/>
</dbReference>
<feature type="region of interest" description="Disordered" evidence="2">
    <location>
        <begin position="1"/>
        <end position="81"/>
    </location>
</feature>
<dbReference type="VEuPathDB" id="PlasmoDB:C922_04400"/>
<feature type="compositionally biased region" description="Polar residues" evidence="2">
    <location>
        <begin position="1111"/>
        <end position="1122"/>
    </location>
</feature>
<dbReference type="Gene3D" id="3.30.70.330">
    <property type="match status" value="1"/>
</dbReference>
<feature type="region of interest" description="Disordered" evidence="2">
    <location>
        <begin position="489"/>
        <end position="559"/>
    </location>
</feature>
<feature type="region of interest" description="Disordered" evidence="2">
    <location>
        <begin position="1169"/>
        <end position="1246"/>
    </location>
</feature>
<feature type="domain" description="RRM" evidence="3">
    <location>
        <begin position="923"/>
        <end position="999"/>
    </location>
</feature>
<feature type="region of interest" description="Disordered" evidence="2">
    <location>
        <begin position="382"/>
        <end position="424"/>
    </location>
</feature>
<evidence type="ECO:0000259" key="3">
    <source>
        <dbReference type="PROSITE" id="PS50102"/>
    </source>
</evidence>
<dbReference type="RefSeq" id="XP_008818205.1">
    <property type="nucleotide sequence ID" value="XM_008819983.1"/>
</dbReference>
<keyword evidence="5" id="KW-1185">Reference proteome</keyword>
<feature type="compositionally biased region" description="Basic and acidic residues" evidence="2">
    <location>
        <begin position="1132"/>
        <end position="1141"/>
    </location>
</feature>
<dbReference type="InterPro" id="IPR012677">
    <property type="entry name" value="Nucleotide-bd_a/b_plait_sf"/>
</dbReference>
<feature type="compositionally biased region" description="Basic residues" evidence="2">
    <location>
        <begin position="1182"/>
        <end position="1202"/>
    </location>
</feature>
<dbReference type="CDD" id="cd00590">
    <property type="entry name" value="RRM_SF"/>
    <property type="match status" value="1"/>
</dbReference>
<feature type="compositionally biased region" description="Basic and acidic residues" evidence="2">
    <location>
        <begin position="1169"/>
        <end position="1181"/>
    </location>
</feature>
<evidence type="ECO:0000256" key="1">
    <source>
        <dbReference type="PROSITE-ProRule" id="PRU00176"/>
    </source>
</evidence>
<feature type="compositionally biased region" description="Polar residues" evidence="2">
    <location>
        <begin position="495"/>
        <end position="506"/>
    </location>
</feature>
<dbReference type="GO" id="GO:0003723">
    <property type="term" value="F:RNA binding"/>
    <property type="evidence" value="ECO:0007669"/>
    <property type="project" value="UniProtKB-UniRule"/>
</dbReference>
<evidence type="ECO:0000256" key="2">
    <source>
        <dbReference type="SAM" id="MobiDB-lite"/>
    </source>
</evidence>
<dbReference type="OrthoDB" id="2017782at2759"/>
<dbReference type="InterPro" id="IPR035979">
    <property type="entry name" value="RBD_domain_sf"/>
</dbReference>
<gene>
    <name evidence="4" type="ORF">C922_04400</name>
</gene>
<name>W7AJ04_9APIC</name>
<dbReference type="Proteomes" id="UP000030640">
    <property type="component" value="Unassembled WGS sequence"/>
</dbReference>